<dbReference type="AlphaFoldDB" id="A0A101MBJ5"/>
<sequence length="100" mass="11230">MSLPIVLSLSHVGSLRQLSSHPSPKPIAIPILFIKRGGPGCHVTHYIYRSLVYLSITLRYRDPFGLDCNSPVQGQVITLGVFLDKPLLCIYPWKPTWFVV</sequence>
<dbReference type="Proteomes" id="UP000055045">
    <property type="component" value="Unassembled WGS sequence"/>
</dbReference>
<keyword evidence="2" id="KW-1185">Reference proteome</keyword>
<accession>A0A101MBJ5</accession>
<protein>
    <submittedName>
        <fullName evidence="1">Uncharacterized protein</fullName>
    </submittedName>
</protein>
<reference evidence="1 2" key="1">
    <citation type="submission" date="2015-10" db="EMBL/GenBank/DDBJ databases">
        <title>Genome sequencing of Penicillium freii.</title>
        <authorList>
            <person name="Nguyen H.D."/>
            <person name="Visagie C.M."/>
            <person name="Seifert K.A."/>
        </authorList>
    </citation>
    <scope>NUCLEOTIDE SEQUENCE [LARGE SCALE GENOMIC DNA]</scope>
    <source>
        <strain evidence="1 2">DAOM 242723</strain>
    </source>
</reference>
<name>A0A101MBJ5_PENFR</name>
<evidence type="ECO:0000313" key="2">
    <source>
        <dbReference type="Proteomes" id="UP000055045"/>
    </source>
</evidence>
<organism evidence="1 2">
    <name type="scientific">Penicillium freii</name>
    <dbReference type="NCBI Taxonomy" id="48697"/>
    <lineage>
        <taxon>Eukaryota</taxon>
        <taxon>Fungi</taxon>
        <taxon>Dikarya</taxon>
        <taxon>Ascomycota</taxon>
        <taxon>Pezizomycotina</taxon>
        <taxon>Eurotiomycetes</taxon>
        <taxon>Eurotiomycetidae</taxon>
        <taxon>Eurotiales</taxon>
        <taxon>Aspergillaceae</taxon>
        <taxon>Penicillium</taxon>
    </lineage>
</organism>
<evidence type="ECO:0000313" key="1">
    <source>
        <dbReference type="EMBL" id="KUM57544.1"/>
    </source>
</evidence>
<proteinExistence type="predicted"/>
<comment type="caution">
    <text evidence="1">The sequence shown here is derived from an EMBL/GenBank/DDBJ whole genome shotgun (WGS) entry which is preliminary data.</text>
</comment>
<gene>
    <name evidence="1" type="ORF">ACN42_g9637</name>
</gene>
<dbReference type="EMBL" id="LLXE01000355">
    <property type="protein sequence ID" value="KUM57544.1"/>
    <property type="molecule type" value="Genomic_DNA"/>
</dbReference>